<accession>A0A644W1X3</accession>
<dbReference type="SUPFAM" id="SSF56801">
    <property type="entry name" value="Acetyl-CoA synthetase-like"/>
    <property type="match status" value="1"/>
</dbReference>
<dbReference type="PANTHER" id="PTHR43272:SF33">
    <property type="entry name" value="AMP-BINDING DOMAIN-CONTAINING PROTEIN-RELATED"/>
    <property type="match status" value="1"/>
</dbReference>
<dbReference type="EMBL" id="VSSQ01000522">
    <property type="protein sequence ID" value="MPL96712.1"/>
    <property type="molecule type" value="Genomic_DNA"/>
</dbReference>
<dbReference type="GO" id="GO:0016020">
    <property type="term" value="C:membrane"/>
    <property type="evidence" value="ECO:0007669"/>
    <property type="project" value="TreeGrafter"/>
</dbReference>
<evidence type="ECO:0000256" key="1">
    <source>
        <dbReference type="ARBA" id="ARBA00022741"/>
    </source>
</evidence>
<evidence type="ECO:0000256" key="2">
    <source>
        <dbReference type="ARBA" id="ARBA00022840"/>
    </source>
</evidence>
<keyword evidence="2" id="KW-0067">ATP-binding</keyword>
<dbReference type="InterPro" id="IPR020845">
    <property type="entry name" value="AMP-binding_CS"/>
</dbReference>
<dbReference type="PROSITE" id="PS00455">
    <property type="entry name" value="AMP_BINDING"/>
    <property type="match status" value="1"/>
</dbReference>
<dbReference type="Pfam" id="PF00501">
    <property type="entry name" value="AMP-binding"/>
    <property type="match status" value="1"/>
</dbReference>
<dbReference type="EC" id="6.2.1.3" evidence="4"/>
<dbReference type="AlphaFoldDB" id="A0A644W1X3"/>
<dbReference type="CDD" id="cd05907">
    <property type="entry name" value="VL_LC_FACS_like"/>
    <property type="match status" value="1"/>
</dbReference>
<reference evidence="4" key="1">
    <citation type="submission" date="2019-08" db="EMBL/GenBank/DDBJ databases">
        <authorList>
            <person name="Kucharzyk K."/>
            <person name="Murdoch R.W."/>
            <person name="Higgins S."/>
            <person name="Loffler F."/>
        </authorList>
    </citation>
    <scope>NUCLEOTIDE SEQUENCE</scope>
</reference>
<dbReference type="Pfam" id="PF23562">
    <property type="entry name" value="AMP-binding_C_3"/>
    <property type="match status" value="1"/>
</dbReference>
<organism evidence="4">
    <name type="scientific">bioreactor metagenome</name>
    <dbReference type="NCBI Taxonomy" id="1076179"/>
    <lineage>
        <taxon>unclassified sequences</taxon>
        <taxon>metagenomes</taxon>
        <taxon>ecological metagenomes</taxon>
    </lineage>
</organism>
<dbReference type="GO" id="GO:0005524">
    <property type="term" value="F:ATP binding"/>
    <property type="evidence" value="ECO:0007669"/>
    <property type="project" value="UniProtKB-KW"/>
</dbReference>
<dbReference type="InterPro" id="IPR042099">
    <property type="entry name" value="ANL_N_sf"/>
</dbReference>
<dbReference type="GO" id="GO:0004467">
    <property type="term" value="F:long-chain fatty acid-CoA ligase activity"/>
    <property type="evidence" value="ECO:0007669"/>
    <property type="project" value="UniProtKB-EC"/>
</dbReference>
<sequence>MQCLYGKKNNFDEYSIIFSNFESSFNLKNKKLLIGNYMEVTRIFDLLDNYLENYPNQDAALASKKNGTWKKISIQEYIDAVNNISYGLLKLGVKAGDNIGIVSGNRPEWNMLDMAIMQSGAISIPIYPTISQDDYRYILNHADMKMIFIDGKSLLRKLEPVMPEIKTLKEIFLFDEEDGDYKYLDQLIQLGKENPAPEALSGIKAAIKPENMATIIYTSGTTGNPKGVMLSHHNLISQLDNLKMTPSKWSKTALSFLPLCHAYERILVYLYQYLGMSVYYAESLATIAENIKEVKPTMMTCVPRLLEKIYDKLYLAGKKQPFIKRKLYYWAFNLATKYQLEGNSWCMKQQLKLADKLIFSKWREAIGGNFDIVVSGGSALQPHMGSFFSAIGMPVFEGYGLSETSPVIAVSQRGKHGRKFGTVGLPLPGIEVKLGERDEIMCRGHNVMMGYYRDPELTSQVIDADGWFHTGDTGKFTPEGQLIITGRLKSIFKTSFGKYVNPQAVESKFTESPFIDNMIVLGENKKFAAALISPDFVYLKSWCGIHNISYTSNEDIIQNKVVLKRYEEEIKKYNAFFGDFEQVKRWQLVPEEWTQPGGFLSPTLKIKRKVIEAHYAERIEKLFA</sequence>
<comment type="caution">
    <text evidence="4">The sequence shown here is derived from an EMBL/GenBank/DDBJ whole genome shotgun (WGS) entry which is preliminary data.</text>
</comment>
<dbReference type="PANTHER" id="PTHR43272">
    <property type="entry name" value="LONG-CHAIN-FATTY-ACID--COA LIGASE"/>
    <property type="match status" value="1"/>
</dbReference>
<gene>
    <name evidence="4" type="ORF">SDC9_42894</name>
</gene>
<keyword evidence="4" id="KW-0436">Ligase</keyword>
<name>A0A644W1X3_9ZZZZ</name>
<feature type="domain" description="AMP-dependent synthetase/ligase" evidence="3">
    <location>
        <begin position="51"/>
        <end position="452"/>
    </location>
</feature>
<evidence type="ECO:0000259" key="3">
    <source>
        <dbReference type="Pfam" id="PF00501"/>
    </source>
</evidence>
<proteinExistence type="predicted"/>
<keyword evidence="1" id="KW-0547">Nucleotide-binding</keyword>
<protein>
    <submittedName>
        <fullName evidence="4">Long-chain-fatty-acid--CoA ligase FadD15</fullName>
        <ecNumber evidence="4">6.2.1.3</ecNumber>
    </submittedName>
</protein>
<dbReference type="Gene3D" id="3.40.50.12780">
    <property type="entry name" value="N-terminal domain of ligase-like"/>
    <property type="match status" value="1"/>
</dbReference>
<evidence type="ECO:0000313" key="4">
    <source>
        <dbReference type="EMBL" id="MPL96712.1"/>
    </source>
</evidence>
<dbReference type="InterPro" id="IPR000873">
    <property type="entry name" value="AMP-dep_synth/lig_dom"/>
</dbReference>